<sequence>MFIEVEGTCSIFDENVCTEKLKIWFSSLFTVKEERRQENIISLASNEKYTMAGVSIFDMINKRLLQFVLCLSLLSLLSAHDVKMSAGTDAQNANFCHRTSFTGLGHTRLSFLRNMVGTHTLMLYVSEWSEKQLVKCSINNDPVATASYLFRCHQTRPESLVELSLFNIRALLSPDNLCPLSPVDGFIKQTKNYPLEQQHISGAKSRRKRAWVFPGTLWCGTGSKAIDYKQLGMFERADGCCREHDHCSNTIPSFTVNYGVFNPNFFTISHCDCDKR</sequence>
<dbReference type="STRING" id="8022.A0A060YLF9"/>
<proteinExistence type="predicted"/>
<dbReference type="EMBL" id="FR910042">
    <property type="protein sequence ID" value="CDQ89985.1"/>
    <property type="molecule type" value="Genomic_DNA"/>
</dbReference>
<dbReference type="Gene3D" id="1.20.90.10">
    <property type="entry name" value="Phospholipase A2 domain"/>
    <property type="match status" value="1"/>
</dbReference>
<dbReference type="GO" id="GO:0006644">
    <property type="term" value="P:phospholipid metabolic process"/>
    <property type="evidence" value="ECO:0007669"/>
    <property type="project" value="InterPro"/>
</dbReference>
<dbReference type="PANTHER" id="PTHR12253">
    <property type="entry name" value="RH14732P"/>
    <property type="match status" value="1"/>
</dbReference>
<gene>
    <name evidence="4" type="ORF">GSONMT00021098001</name>
</gene>
<dbReference type="Proteomes" id="UP000193380">
    <property type="component" value="Unassembled WGS sequence"/>
</dbReference>
<organism evidence="4 5">
    <name type="scientific">Oncorhynchus mykiss</name>
    <name type="common">Rainbow trout</name>
    <name type="synonym">Salmo gairdneri</name>
    <dbReference type="NCBI Taxonomy" id="8022"/>
    <lineage>
        <taxon>Eukaryota</taxon>
        <taxon>Metazoa</taxon>
        <taxon>Chordata</taxon>
        <taxon>Craniata</taxon>
        <taxon>Vertebrata</taxon>
        <taxon>Euteleostomi</taxon>
        <taxon>Actinopterygii</taxon>
        <taxon>Neopterygii</taxon>
        <taxon>Teleostei</taxon>
        <taxon>Protacanthopterygii</taxon>
        <taxon>Salmoniformes</taxon>
        <taxon>Salmonidae</taxon>
        <taxon>Salmoninae</taxon>
        <taxon>Oncorhynchus</taxon>
    </lineage>
</organism>
<dbReference type="AlphaFoldDB" id="A0A060YLF9"/>
<dbReference type="PROSITE" id="PS00118">
    <property type="entry name" value="PA2_HIS"/>
    <property type="match status" value="1"/>
</dbReference>
<dbReference type="InterPro" id="IPR033113">
    <property type="entry name" value="PLA2_histidine"/>
</dbReference>
<dbReference type="GO" id="GO:0005576">
    <property type="term" value="C:extracellular region"/>
    <property type="evidence" value="ECO:0007669"/>
    <property type="project" value="UniProtKB-SubCell"/>
</dbReference>
<accession>A0A060YLF9</accession>
<dbReference type="InterPro" id="IPR036444">
    <property type="entry name" value="PLipase_A2_dom_sf"/>
</dbReference>
<evidence type="ECO:0000256" key="2">
    <source>
        <dbReference type="ARBA" id="ARBA00022525"/>
    </source>
</evidence>
<dbReference type="PaxDb" id="8022-A0A060YLF9"/>
<reference evidence="4" key="1">
    <citation type="journal article" date="2014" name="Nat. Commun.">
        <title>The rainbow trout genome provides novel insights into evolution after whole-genome duplication in vertebrates.</title>
        <authorList>
            <person name="Berthelot C."/>
            <person name="Brunet F."/>
            <person name="Chalopin D."/>
            <person name="Juanchich A."/>
            <person name="Bernard M."/>
            <person name="Noel B."/>
            <person name="Bento P."/>
            <person name="Da Silva C."/>
            <person name="Labadie K."/>
            <person name="Alberti A."/>
            <person name="Aury J.M."/>
            <person name="Louis A."/>
            <person name="Dehais P."/>
            <person name="Bardou P."/>
            <person name="Montfort J."/>
            <person name="Klopp C."/>
            <person name="Cabau C."/>
            <person name="Gaspin C."/>
            <person name="Thorgaard G.H."/>
            <person name="Boussaha M."/>
            <person name="Quillet E."/>
            <person name="Guyomard R."/>
            <person name="Galiana D."/>
            <person name="Bobe J."/>
            <person name="Volff J.N."/>
            <person name="Genet C."/>
            <person name="Wincker P."/>
            <person name="Jaillon O."/>
            <person name="Roest Crollius H."/>
            <person name="Guiguen Y."/>
        </authorList>
    </citation>
    <scope>NUCLEOTIDE SEQUENCE [LARGE SCALE GENOMIC DNA]</scope>
</reference>
<feature type="domain" description="Phospholipase A2-like central" evidence="3">
    <location>
        <begin position="213"/>
        <end position="276"/>
    </location>
</feature>
<dbReference type="SUPFAM" id="SSF48619">
    <property type="entry name" value="Phospholipase A2, PLA2"/>
    <property type="match status" value="1"/>
</dbReference>
<keyword evidence="2" id="KW-0964">Secreted</keyword>
<comment type="subcellular location">
    <subcellularLocation>
        <location evidence="1">Secreted</location>
    </subcellularLocation>
</comment>
<dbReference type="InterPro" id="IPR016090">
    <property type="entry name" value="PLA2-like_dom"/>
</dbReference>
<evidence type="ECO:0000313" key="4">
    <source>
        <dbReference type="EMBL" id="CDQ89985.1"/>
    </source>
</evidence>
<evidence type="ECO:0000259" key="3">
    <source>
        <dbReference type="Pfam" id="PF05826"/>
    </source>
</evidence>
<evidence type="ECO:0000313" key="5">
    <source>
        <dbReference type="Proteomes" id="UP000193380"/>
    </source>
</evidence>
<dbReference type="Pfam" id="PF05826">
    <property type="entry name" value="Phospholip_A2_2"/>
    <property type="match status" value="1"/>
</dbReference>
<dbReference type="GO" id="GO:0050482">
    <property type="term" value="P:arachidonate secretion"/>
    <property type="evidence" value="ECO:0007669"/>
    <property type="project" value="InterPro"/>
</dbReference>
<protein>
    <recommendedName>
        <fullName evidence="3">Phospholipase A2-like central domain-containing protein</fullName>
    </recommendedName>
</protein>
<reference evidence="4" key="2">
    <citation type="submission" date="2014-03" db="EMBL/GenBank/DDBJ databases">
        <authorList>
            <person name="Genoscope - CEA"/>
        </authorList>
    </citation>
    <scope>NUCLEOTIDE SEQUENCE</scope>
</reference>
<dbReference type="GO" id="GO:0004623">
    <property type="term" value="F:phospholipase A2 activity"/>
    <property type="evidence" value="ECO:0007669"/>
    <property type="project" value="InterPro"/>
</dbReference>
<name>A0A060YLF9_ONCMY</name>
<evidence type="ECO:0000256" key="1">
    <source>
        <dbReference type="ARBA" id="ARBA00004613"/>
    </source>
</evidence>